<keyword evidence="4" id="KW-0862">Zinc</keyword>
<evidence type="ECO:0000259" key="7">
    <source>
        <dbReference type="PROSITE" id="PS50249"/>
    </source>
</evidence>
<gene>
    <name evidence="8" type="ORF">LMG21510_03264</name>
</gene>
<protein>
    <recommendedName>
        <fullName evidence="7">MPN domain-containing protein</fullName>
    </recommendedName>
</protein>
<dbReference type="Pfam" id="PF20582">
    <property type="entry name" value="UPF0758_N"/>
    <property type="match status" value="1"/>
</dbReference>
<dbReference type="RefSeq" id="WP_222208204.1">
    <property type="nucleotide sequence ID" value="NZ_CAJZAH010000003.1"/>
</dbReference>
<evidence type="ECO:0000256" key="2">
    <source>
        <dbReference type="ARBA" id="ARBA00022723"/>
    </source>
</evidence>
<organism evidence="8 9">
    <name type="scientific">Cupriavidus respiraculi</name>
    <dbReference type="NCBI Taxonomy" id="195930"/>
    <lineage>
        <taxon>Bacteria</taxon>
        <taxon>Pseudomonadati</taxon>
        <taxon>Pseudomonadota</taxon>
        <taxon>Betaproteobacteria</taxon>
        <taxon>Burkholderiales</taxon>
        <taxon>Burkholderiaceae</taxon>
        <taxon>Cupriavidus</taxon>
    </lineage>
</organism>
<dbReference type="Pfam" id="PF04002">
    <property type="entry name" value="RadC"/>
    <property type="match status" value="1"/>
</dbReference>
<dbReference type="InterPro" id="IPR025657">
    <property type="entry name" value="RadC_JAB"/>
</dbReference>
<dbReference type="PROSITE" id="PS50249">
    <property type="entry name" value="MPN"/>
    <property type="match status" value="1"/>
</dbReference>
<keyword evidence="3" id="KW-0378">Hydrolase</keyword>
<sequence>MSIADWPVNERPREKLLLGGPAALSDAELLAVFLRAGVPGKSALDLARDMIGDFGSLTRLLGATADQFNRFKGMGSAKFAQLQAAQELTRRALAEELKLRPSLTSIDTVRDYLRLTLSHRPYEVFFCLFLDARNRLLAAEELFRGSISQTSVHPREVARQALMHNAAAVIVAHNHPSGHVEPSTADIEITRVLVGALGLIDVSVLDHIVVAGNTTFSLAQHGLL</sequence>
<keyword evidence="2" id="KW-0479">Metal-binding</keyword>
<comment type="similarity">
    <text evidence="6">Belongs to the UPF0758 family.</text>
</comment>
<dbReference type="NCBIfam" id="NF000642">
    <property type="entry name" value="PRK00024.1"/>
    <property type="match status" value="1"/>
</dbReference>
<dbReference type="EMBL" id="CAJZAH010000003">
    <property type="protein sequence ID" value="CAG9177319.1"/>
    <property type="molecule type" value="Genomic_DNA"/>
</dbReference>
<evidence type="ECO:0000256" key="5">
    <source>
        <dbReference type="ARBA" id="ARBA00023049"/>
    </source>
</evidence>
<keyword evidence="9" id="KW-1185">Reference proteome</keyword>
<proteinExistence type="inferred from homology"/>
<evidence type="ECO:0000256" key="1">
    <source>
        <dbReference type="ARBA" id="ARBA00022670"/>
    </source>
</evidence>
<dbReference type="PANTHER" id="PTHR30471:SF3">
    <property type="entry name" value="UPF0758 PROTEIN YEES-RELATED"/>
    <property type="match status" value="1"/>
</dbReference>
<comment type="caution">
    <text evidence="8">The sequence shown here is derived from an EMBL/GenBank/DDBJ whole genome shotgun (WGS) entry which is preliminary data.</text>
</comment>
<evidence type="ECO:0000256" key="6">
    <source>
        <dbReference type="RuleBase" id="RU003797"/>
    </source>
</evidence>
<dbReference type="InterPro" id="IPR001405">
    <property type="entry name" value="UPF0758"/>
</dbReference>
<dbReference type="SUPFAM" id="SSF47781">
    <property type="entry name" value="RuvA domain 2-like"/>
    <property type="match status" value="1"/>
</dbReference>
<evidence type="ECO:0000313" key="8">
    <source>
        <dbReference type="EMBL" id="CAG9177319.1"/>
    </source>
</evidence>
<feature type="domain" description="MPN" evidence="7">
    <location>
        <begin position="102"/>
        <end position="224"/>
    </location>
</feature>
<dbReference type="NCBIfam" id="TIGR00608">
    <property type="entry name" value="radc"/>
    <property type="match status" value="1"/>
</dbReference>
<dbReference type="PROSITE" id="PS01302">
    <property type="entry name" value="UPF0758"/>
    <property type="match status" value="1"/>
</dbReference>
<keyword evidence="5" id="KW-0482">Metalloprotease</keyword>
<evidence type="ECO:0000256" key="4">
    <source>
        <dbReference type="ARBA" id="ARBA00022833"/>
    </source>
</evidence>
<evidence type="ECO:0000313" key="9">
    <source>
        <dbReference type="Proteomes" id="UP000721236"/>
    </source>
</evidence>
<dbReference type="Gene3D" id="3.40.140.10">
    <property type="entry name" value="Cytidine Deaminase, domain 2"/>
    <property type="match status" value="1"/>
</dbReference>
<dbReference type="CDD" id="cd08071">
    <property type="entry name" value="MPN_DUF2466"/>
    <property type="match status" value="1"/>
</dbReference>
<dbReference type="InterPro" id="IPR010994">
    <property type="entry name" value="RuvA_2-like"/>
</dbReference>
<dbReference type="Proteomes" id="UP000721236">
    <property type="component" value="Unassembled WGS sequence"/>
</dbReference>
<dbReference type="InterPro" id="IPR020891">
    <property type="entry name" value="UPF0758_CS"/>
</dbReference>
<dbReference type="InterPro" id="IPR046778">
    <property type="entry name" value="UPF0758_N"/>
</dbReference>
<keyword evidence="1" id="KW-0645">Protease</keyword>
<dbReference type="InterPro" id="IPR037518">
    <property type="entry name" value="MPN"/>
</dbReference>
<dbReference type="PANTHER" id="PTHR30471">
    <property type="entry name" value="DNA REPAIR PROTEIN RADC"/>
    <property type="match status" value="1"/>
</dbReference>
<reference evidence="8 9" key="1">
    <citation type="submission" date="2021-08" db="EMBL/GenBank/DDBJ databases">
        <authorList>
            <person name="Peeters C."/>
        </authorList>
    </citation>
    <scope>NUCLEOTIDE SEQUENCE [LARGE SCALE GENOMIC DNA]</scope>
    <source>
        <strain evidence="8 9">LMG 21510</strain>
    </source>
</reference>
<evidence type="ECO:0000256" key="3">
    <source>
        <dbReference type="ARBA" id="ARBA00022801"/>
    </source>
</evidence>
<name>A0ABM8XB97_9BURK</name>
<accession>A0ABM8XB97</accession>